<evidence type="ECO:0000256" key="9">
    <source>
        <dbReference type="ARBA" id="ARBA00023163"/>
    </source>
</evidence>
<evidence type="ECO:0000256" key="2">
    <source>
        <dbReference type="ARBA" id="ARBA00022481"/>
    </source>
</evidence>
<name>A0A8S1B228_ARCPL</name>
<keyword evidence="5" id="KW-0547">Nucleotide-binding</keyword>
<feature type="domain" description="YLPM1-like spectrin repeat" evidence="17">
    <location>
        <begin position="147"/>
        <end position="224"/>
    </location>
</feature>
<evidence type="ECO:0000313" key="18">
    <source>
        <dbReference type="EMBL" id="CAB3244329.1"/>
    </source>
</evidence>
<evidence type="ECO:0000256" key="1">
    <source>
        <dbReference type="ARBA" id="ARBA00004324"/>
    </source>
</evidence>
<evidence type="ECO:0000256" key="5">
    <source>
        <dbReference type="ARBA" id="ARBA00022741"/>
    </source>
</evidence>
<feature type="region of interest" description="Disordered" evidence="16">
    <location>
        <begin position="568"/>
        <end position="688"/>
    </location>
</feature>
<dbReference type="EMBL" id="CADEBC010000521">
    <property type="protein sequence ID" value="CAB3244329.1"/>
    <property type="molecule type" value="Genomic_DNA"/>
</dbReference>
<comment type="subcellular location">
    <subcellularLocation>
        <location evidence="1">Nucleus speckle</location>
    </subcellularLocation>
</comment>
<dbReference type="Proteomes" id="UP000494256">
    <property type="component" value="Unassembled WGS sequence"/>
</dbReference>
<evidence type="ECO:0000256" key="13">
    <source>
        <dbReference type="ARBA" id="ARBA00068971"/>
    </source>
</evidence>
<feature type="region of interest" description="Disordered" evidence="16">
    <location>
        <begin position="66"/>
        <end position="149"/>
    </location>
</feature>
<evidence type="ECO:0000259" key="17">
    <source>
        <dbReference type="Pfam" id="PF26583"/>
    </source>
</evidence>
<feature type="compositionally biased region" description="Polar residues" evidence="16">
    <location>
        <begin position="573"/>
        <end position="589"/>
    </location>
</feature>
<evidence type="ECO:0000313" key="21">
    <source>
        <dbReference type="Proteomes" id="UP000494256"/>
    </source>
</evidence>
<keyword evidence="15" id="KW-0175">Coiled coil</keyword>
<feature type="region of interest" description="Disordered" evidence="16">
    <location>
        <begin position="847"/>
        <end position="911"/>
    </location>
</feature>
<dbReference type="Pfam" id="PF08433">
    <property type="entry name" value="KTI12"/>
    <property type="match status" value="1"/>
</dbReference>
<dbReference type="PANTHER" id="PTHR13413:SF0">
    <property type="entry name" value="YLP MOTIF-CONTAINING PROTEIN 1"/>
    <property type="match status" value="1"/>
</dbReference>
<accession>A0A8S1B228</accession>
<dbReference type="AlphaFoldDB" id="A0A8S1B228"/>
<feature type="coiled-coil region" evidence="15">
    <location>
        <begin position="803"/>
        <end position="830"/>
    </location>
</feature>
<keyword evidence="10" id="KW-0539">Nucleus</keyword>
<evidence type="ECO:0000256" key="7">
    <source>
        <dbReference type="ARBA" id="ARBA00022843"/>
    </source>
</evidence>
<dbReference type="EMBL" id="CADEBD010000443">
    <property type="protein sequence ID" value="CAB3255628.1"/>
    <property type="molecule type" value="Genomic_DNA"/>
</dbReference>
<evidence type="ECO:0000256" key="14">
    <source>
        <dbReference type="ARBA" id="ARBA00083294"/>
    </source>
</evidence>
<dbReference type="Gene3D" id="3.40.50.300">
    <property type="entry name" value="P-loop containing nucleotide triphosphate hydrolases"/>
    <property type="match status" value="1"/>
</dbReference>
<feature type="compositionally biased region" description="Polar residues" evidence="16">
    <location>
        <begin position="606"/>
        <end position="618"/>
    </location>
</feature>
<proteinExistence type="predicted"/>
<keyword evidence="9" id="KW-0804">Transcription</keyword>
<dbReference type="PANTHER" id="PTHR13413">
    <property type="entry name" value="YLP MOTIF CONTAINING PROTEIN NUCLEAR PROTEIN ZAP"/>
    <property type="match status" value="1"/>
</dbReference>
<keyword evidence="20" id="KW-1185">Reference proteome</keyword>
<evidence type="ECO:0000256" key="3">
    <source>
        <dbReference type="ARBA" id="ARBA00022491"/>
    </source>
</evidence>
<dbReference type="GO" id="GO:0005524">
    <property type="term" value="F:ATP binding"/>
    <property type="evidence" value="ECO:0007669"/>
    <property type="project" value="UniProtKB-KW"/>
</dbReference>
<protein>
    <recommendedName>
        <fullName evidence="13">YLP motif-containing protein 1</fullName>
    </recommendedName>
    <alternativeName>
        <fullName evidence="14">Nuclear protein ZAP3</fullName>
    </alternativeName>
</protein>
<keyword evidence="7" id="KW-0832">Ubl conjugation</keyword>
<evidence type="ECO:0000313" key="19">
    <source>
        <dbReference type="EMBL" id="CAB3255628.1"/>
    </source>
</evidence>
<keyword evidence="4" id="KW-1017">Isopeptide bond</keyword>
<evidence type="ECO:0000313" key="20">
    <source>
        <dbReference type="Proteomes" id="UP000494106"/>
    </source>
</evidence>
<dbReference type="InterPro" id="IPR013641">
    <property type="entry name" value="KTI12/PSTK"/>
</dbReference>
<feature type="region of interest" description="Disordered" evidence="16">
    <location>
        <begin position="216"/>
        <end position="292"/>
    </location>
</feature>
<dbReference type="InterPro" id="IPR026314">
    <property type="entry name" value="YLP_motif_con_p1"/>
</dbReference>
<sequence length="1237" mass="143307">MSWPMQTPGQWNPGMAMAPEMGMGSYTPEQWAAMQQQNWQQWTQWQQQYAQWQSQYGEKYAEQMQAIQTMGGMPPLPPPTAAPPPAPPPPDKPPPPPHENNQPLYAPKPNQPTPVPAPNNTENRNVQPGNKTNLNQAGTNNNWSYGQEPSLVSANAEALKKLAEEERLFDIQFQKWEEEIEKWKKDNLNHPDKQAYKNYEEKFESCRAQLLERRQQMNKKKARLLSTAPPPPPPHPATPPQGNGNILVPPLLKNTPSNVYPNIQQNYGNNPGQTSVQQQTYVKSPGQTSVPQQSYGNYSVQQQNYCHNLGQTNVQRQNYGNNPVKQQNYGNNPGQTNAQQKNYGFEKTNIQQPNYGLNVSQSNYKQGLDNNSIQVTKQHQQNYGNNSIQNINKQHQDYGMKTPQNNLDQGGSQYQYQDYILQNQNSSKSVKNTNLTTPPPNPSFLLANESNKNGIPGLDLVPNTEKSFSSNTNQDVIEIIDDKPVTQSLTAGPDYSTISKGINNILGDEKIMNILSMVRGQVGTNPLNNQAHVSNNLAGQIVSNSQTESLYEQGYGNQNQQFNQQYDNRQNNMPYNRQSGNYSMQQNEEASPHVPKRFMDERQDDSQSQYKYDSNPQYGNEPAYDNGPPRGLPQGRSNIPGHQNENIYTKGPPHPDHQDGNNYPRGFTGPPERRPLHDSNINTVAPQTPLPKWIDEPMFSPSVIVEYEHKPLRLKARDFIEPVHMFEYNHKSKDEDNKRKEYEKETDDLFTRNLRISDNDVDYSGQRYSRDYYYRNFERRTPRDDQHSEFRPRPAFRDEYDDRRRLDEDRRRLDDDRKRLEEDRRRLDSRFDDRRRDDRDKYNRREDVHRERDRDFHRDRVRGRESRREDIRHHSRSHERDIRKRALSKDSDQSDSFAKKLKEKEPIPADQFDQPKHIVMIDDLLEPPGREMRPQKIVIILRGPPGSGKSYLAKLIRDKEAEHGGTVRIMSIDDYFMQEGEIEEKDPSTGKMIKKPTLKYEYDVSSEETYINSLKRAFKRSLTDGYFSFIIYDAVNDTLKSYADVWNLSRQNDFQVYICTMELDPHLCYKRNIHNRTLEDIEVICTRFYPTPPHHIQLDATTLLQSGAITEVQMEDADDEVIMEDAQESEVESVFTSKWEKMDDAAQLARLDGTSKPLRPSQLSMEDYLQLDDWKPTAAKPGKKTVRWADIEESRQQEKMRAIGFVVGQTDWNRMTDPTMGSSALTQTKYIERVRRH</sequence>
<evidence type="ECO:0000256" key="15">
    <source>
        <dbReference type="SAM" id="Coils"/>
    </source>
</evidence>
<dbReference type="InterPro" id="IPR058903">
    <property type="entry name" value="Spectrin_YLPM1-like"/>
</dbReference>
<dbReference type="OrthoDB" id="513595at2759"/>
<evidence type="ECO:0000256" key="16">
    <source>
        <dbReference type="SAM" id="MobiDB-lite"/>
    </source>
</evidence>
<keyword evidence="2" id="KW-0488">Methylation</keyword>
<feature type="compositionally biased region" description="Polar residues" evidence="16">
    <location>
        <begin position="118"/>
        <end position="149"/>
    </location>
</feature>
<comment type="function">
    <text evidence="11">Plays a role in the reduction of telomerase activity during differentiation of embryonic stem cells by binding to the core promoter of TERT and controlling its down-regulation.</text>
</comment>
<dbReference type="GO" id="GO:0016607">
    <property type="term" value="C:nuclear speck"/>
    <property type="evidence" value="ECO:0007669"/>
    <property type="project" value="UniProtKB-SubCell"/>
</dbReference>
<feature type="compositionally biased region" description="Pro residues" evidence="16">
    <location>
        <begin position="74"/>
        <end position="98"/>
    </location>
</feature>
<keyword evidence="3" id="KW-0678">Repressor</keyword>
<evidence type="ECO:0000256" key="12">
    <source>
        <dbReference type="ARBA" id="ARBA00065932"/>
    </source>
</evidence>
<comment type="subunit">
    <text evidence="12">Interacts with PPP1CA and NCOA5. Forms a complex with ILF2, ILF3, KHDRBS1, RBMX, NCOA5 and PPP1CA.</text>
</comment>
<dbReference type="GO" id="GO:0032204">
    <property type="term" value="P:regulation of telomere maintenance"/>
    <property type="evidence" value="ECO:0007669"/>
    <property type="project" value="TreeGrafter"/>
</dbReference>
<evidence type="ECO:0000256" key="6">
    <source>
        <dbReference type="ARBA" id="ARBA00022840"/>
    </source>
</evidence>
<keyword evidence="8" id="KW-0805">Transcription regulation</keyword>
<dbReference type="FunFam" id="3.40.50.300:FF:000399">
    <property type="entry name" value="YLP motif containing 1"/>
    <property type="match status" value="1"/>
</dbReference>
<dbReference type="Pfam" id="PF26583">
    <property type="entry name" value="Spectrin_YLPM1"/>
    <property type="match status" value="1"/>
</dbReference>
<feature type="compositionally biased region" description="Polar residues" evidence="16">
    <location>
        <begin position="254"/>
        <end position="292"/>
    </location>
</feature>
<comment type="caution">
    <text evidence="19">The sequence shown here is derived from an EMBL/GenBank/DDBJ whole genome shotgun (WGS) entry which is preliminary data.</text>
</comment>
<evidence type="ECO:0000256" key="4">
    <source>
        <dbReference type="ARBA" id="ARBA00022499"/>
    </source>
</evidence>
<dbReference type="Proteomes" id="UP000494106">
    <property type="component" value="Unassembled WGS sequence"/>
</dbReference>
<gene>
    <name evidence="19" type="ORF">APLA_LOCUS15318</name>
    <name evidence="18" type="ORF">APLA_LOCUS9889</name>
</gene>
<organism evidence="19 21">
    <name type="scientific">Arctia plantaginis</name>
    <name type="common">Wood tiger moth</name>
    <name type="synonym">Phalaena plantaginis</name>
    <dbReference type="NCBI Taxonomy" id="874455"/>
    <lineage>
        <taxon>Eukaryota</taxon>
        <taxon>Metazoa</taxon>
        <taxon>Ecdysozoa</taxon>
        <taxon>Arthropoda</taxon>
        <taxon>Hexapoda</taxon>
        <taxon>Insecta</taxon>
        <taxon>Pterygota</taxon>
        <taxon>Neoptera</taxon>
        <taxon>Endopterygota</taxon>
        <taxon>Lepidoptera</taxon>
        <taxon>Glossata</taxon>
        <taxon>Ditrysia</taxon>
        <taxon>Noctuoidea</taxon>
        <taxon>Erebidae</taxon>
        <taxon>Arctiinae</taxon>
        <taxon>Arctia</taxon>
    </lineage>
</organism>
<dbReference type="SUPFAM" id="SSF52540">
    <property type="entry name" value="P-loop containing nucleoside triphosphate hydrolases"/>
    <property type="match status" value="1"/>
</dbReference>
<feature type="compositionally biased region" description="Polar residues" evidence="16">
    <location>
        <begin position="635"/>
        <end position="647"/>
    </location>
</feature>
<dbReference type="InterPro" id="IPR027417">
    <property type="entry name" value="P-loop_NTPase"/>
</dbReference>
<feature type="compositionally biased region" description="Pro residues" evidence="16">
    <location>
        <begin position="228"/>
        <end position="239"/>
    </location>
</feature>
<reference evidence="20 21" key="1">
    <citation type="submission" date="2020-04" db="EMBL/GenBank/DDBJ databases">
        <authorList>
            <person name="Wallbank WR R."/>
            <person name="Pardo Diaz C."/>
            <person name="Kozak K."/>
            <person name="Martin S."/>
            <person name="Jiggins C."/>
            <person name="Moest M."/>
            <person name="Warren A I."/>
            <person name="Byers J.R.P. K."/>
            <person name="Montejo-Kovacevich G."/>
            <person name="Yen C E."/>
        </authorList>
    </citation>
    <scope>NUCLEOTIDE SEQUENCE [LARGE SCALE GENOMIC DNA]</scope>
</reference>
<keyword evidence="6" id="KW-0067">ATP-binding</keyword>
<evidence type="ECO:0000256" key="11">
    <source>
        <dbReference type="ARBA" id="ARBA00058677"/>
    </source>
</evidence>
<evidence type="ECO:0000256" key="8">
    <source>
        <dbReference type="ARBA" id="ARBA00023015"/>
    </source>
</evidence>
<evidence type="ECO:0000256" key="10">
    <source>
        <dbReference type="ARBA" id="ARBA00023242"/>
    </source>
</evidence>